<dbReference type="Proteomes" id="UP000828251">
    <property type="component" value="Unassembled WGS sequence"/>
</dbReference>
<feature type="compositionally biased region" description="Polar residues" evidence="1">
    <location>
        <begin position="11"/>
        <end position="26"/>
    </location>
</feature>
<gene>
    <name evidence="2" type="ORF">J1N35_021604</name>
</gene>
<name>A0A9D3VF53_9ROSI</name>
<dbReference type="AlphaFoldDB" id="A0A9D3VF53"/>
<organism evidence="2 3">
    <name type="scientific">Gossypium stocksii</name>
    <dbReference type="NCBI Taxonomy" id="47602"/>
    <lineage>
        <taxon>Eukaryota</taxon>
        <taxon>Viridiplantae</taxon>
        <taxon>Streptophyta</taxon>
        <taxon>Embryophyta</taxon>
        <taxon>Tracheophyta</taxon>
        <taxon>Spermatophyta</taxon>
        <taxon>Magnoliopsida</taxon>
        <taxon>eudicotyledons</taxon>
        <taxon>Gunneridae</taxon>
        <taxon>Pentapetalae</taxon>
        <taxon>rosids</taxon>
        <taxon>malvids</taxon>
        <taxon>Malvales</taxon>
        <taxon>Malvaceae</taxon>
        <taxon>Malvoideae</taxon>
        <taxon>Gossypium</taxon>
    </lineage>
</organism>
<sequence>MNEQEEGTKKLNVNTSANQLFLTSQSRADEVGQKCQPVPRRGRTSEASRLVEAVSLQDRSRISQDPAISPTLPGM</sequence>
<evidence type="ECO:0000256" key="1">
    <source>
        <dbReference type="SAM" id="MobiDB-lite"/>
    </source>
</evidence>
<protein>
    <submittedName>
        <fullName evidence="2">Uncharacterized protein</fullName>
    </submittedName>
</protein>
<reference evidence="2 3" key="1">
    <citation type="journal article" date="2021" name="Plant Biotechnol. J.">
        <title>Multi-omics assisted identification of the key and species-specific regulatory components of drought-tolerant mechanisms in Gossypium stocksii.</title>
        <authorList>
            <person name="Yu D."/>
            <person name="Ke L."/>
            <person name="Zhang D."/>
            <person name="Wu Y."/>
            <person name="Sun Y."/>
            <person name="Mei J."/>
            <person name="Sun J."/>
            <person name="Sun Y."/>
        </authorList>
    </citation>
    <scope>NUCLEOTIDE SEQUENCE [LARGE SCALE GENOMIC DNA]</scope>
    <source>
        <strain evidence="3">cv. E1</strain>
        <tissue evidence="2">Leaf</tissue>
    </source>
</reference>
<dbReference type="EMBL" id="JAIQCV010000007">
    <property type="protein sequence ID" value="KAH1081843.1"/>
    <property type="molecule type" value="Genomic_DNA"/>
</dbReference>
<accession>A0A9D3VF53</accession>
<evidence type="ECO:0000313" key="3">
    <source>
        <dbReference type="Proteomes" id="UP000828251"/>
    </source>
</evidence>
<keyword evidence="3" id="KW-1185">Reference proteome</keyword>
<dbReference type="OrthoDB" id="10288167at2759"/>
<evidence type="ECO:0000313" key="2">
    <source>
        <dbReference type="EMBL" id="KAH1081843.1"/>
    </source>
</evidence>
<comment type="caution">
    <text evidence="2">The sequence shown here is derived from an EMBL/GenBank/DDBJ whole genome shotgun (WGS) entry which is preliminary data.</text>
</comment>
<proteinExistence type="predicted"/>
<feature type="region of interest" description="Disordered" evidence="1">
    <location>
        <begin position="1"/>
        <end position="75"/>
    </location>
</feature>